<evidence type="ECO:0000256" key="3">
    <source>
        <dbReference type="ARBA" id="ARBA00022480"/>
    </source>
</evidence>
<dbReference type="Gene3D" id="1.20.1070.10">
    <property type="entry name" value="Rhodopsin 7-helix transmembrane proteins"/>
    <property type="match status" value="1"/>
</dbReference>
<evidence type="ECO:0000256" key="7">
    <source>
        <dbReference type="ARBA" id="ARBA00023040"/>
    </source>
</evidence>
<dbReference type="GO" id="GO:0033038">
    <property type="term" value="F:bitter taste receptor activity"/>
    <property type="evidence" value="ECO:0007669"/>
    <property type="project" value="InterPro"/>
</dbReference>
<feature type="transmembrane region" description="Helical" evidence="13">
    <location>
        <begin position="246"/>
        <end position="270"/>
    </location>
</feature>
<evidence type="ECO:0000256" key="9">
    <source>
        <dbReference type="ARBA" id="ARBA00023170"/>
    </source>
</evidence>
<evidence type="ECO:0000256" key="1">
    <source>
        <dbReference type="ARBA" id="ARBA00004141"/>
    </source>
</evidence>
<feature type="transmembrane region" description="Helical" evidence="13">
    <location>
        <begin position="6"/>
        <end position="24"/>
    </location>
</feature>
<keyword evidence="4 12" id="KW-0716">Sensory transduction</keyword>
<evidence type="ECO:0000256" key="8">
    <source>
        <dbReference type="ARBA" id="ARBA00023136"/>
    </source>
</evidence>
<evidence type="ECO:0000256" key="10">
    <source>
        <dbReference type="ARBA" id="ARBA00023224"/>
    </source>
</evidence>
<comment type="subcellular location">
    <subcellularLocation>
        <location evidence="1 12">Membrane</location>
        <topology evidence="1 12">Multi-pass membrane protein</topology>
    </subcellularLocation>
</comment>
<feature type="transmembrane region" description="Helical" evidence="13">
    <location>
        <begin position="36"/>
        <end position="60"/>
    </location>
</feature>
<dbReference type="InterPro" id="IPR007960">
    <property type="entry name" value="TAS2R"/>
</dbReference>
<dbReference type="SUPFAM" id="SSF81321">
    <property type="entry name" value="Family A G protein-coupled receptor-like"/>
    <property type="match status" value="1"/>
</dbReference>
<feature type="transmembrane region" description="Helical" evidence="13">
    <location>
        <begin position="223"/>
        <end position="240"/>
    </location>
</feature>
<feature type="transmembrane region" description="Helical" evidence="13">
    <location>
        <begin position="115"/>
        <end position="144"/>
    </location>
</feature>
<keyword evidence="6 13" id="KW-1133">Transmembrane helix</keyword>
<dbReference type="GO" id="GO:0016020">
    <property type="term" value="C:membrane"/>
    <property type="evidence" value="ECO:0007669"/>
    <property type="project" value="UniProtKB-SubCell"/>
</dbReference>
<gene>
    <name evidence="14" type="ORF">GDO86_017625</name>
</gene>
<evidence type="ECO:0000256" key="6">
    <source>
        <dbReference type="ARBA" id="ARBA00022989"/>
    </source>
</evidence>
<organism evidence="14 15">
    <name type="scientific">Hymenochirus boettgeri</name>
    <name type="common">Congo dwarf clawed frog</name>
    <dbReference type="NCBI Taxonomy" id="247094"/>
    <lineage>
        <taxon>Eukaryota</taxon>
        <taxon>Metazoa</taxon>
        <taxon>Chordata</taxon>
        <taxon>Craniata</taxon>
        <taxon>Vertebrata</taxon>
        <taxon>Euteleostomi</taxon>
        <taxon>Amphibia</taxon>
        <taxon>Batrachia</taxon>
        <taxon>Anura</taxon>
        <taxon>Pipoidea</taxon>
        <taxon>Pipidae</taxon>
        <taxon>Pipinae</taxon>
        <taxon>Hymenochirus</taxon>
    </lineage>
</organism>
<keyword evidence="10 12" id="KW-0807">Transducer</keyword>
<dbReference type="EMBL" id="JAACNH010000009">
    <property type="protein sequence ID" value="KAG8433416.1"/>
    <property type="molecule type" value="Genomic_DNA"/>
</dbReference>
<dbReference type="GO" id="GO:0004930">
    <property type="term" value="F:G protein-coupled receptor activity"/>
    <property type="evidence" value="ECO:0007669"/>
    <property type="project" value="UniProtKB-KW"/>
</dbReference>
<protein>
    <recommendedName>
        <fullName evidence="12">Taste receptor type 2</fullName>
    </recommendedName>
</protein>
<keyword evidence="3 12" id="KW-0919">Taste</keyword>
<name>A0A8T2ITB7_9PIPI</name>
<keyword evidence="8 12" id="KW-0472">Membrane</keyword>
<dbReference type="AlphaFoldDB" id="A0A8T2ITB7"/>
<sequence length="289" mass="32629">MIVEFIIVLVPNLFMLSVNFHCWLKRGMLSSVDLIIVGLAFSSIIYGSVNCIITIILLFSPGMSSVTFIVSTCCSLFAFYSNAWLVTCLCFYFYVKIINFEHRFLSWLKMKIDTLVPWMILAAEVFSIFSSLLYTFTCIGVNIVNSTASYMTNQTPGYISNTFCDKGYEIINFYIPILIATVATGHIIVSLYKHTHRMGHNMGDGGGTSLEVHKRAARTLSSIVIYYIIIFGLELCFTFSQISKGYILEVFLNLLTPIFIFVQSVILILGNNRLLQKCVKILNTFKGKT</sequence>
<feature type="transmembrane region" description="Helical" evidence="13">
    <location>
        <begin position="66"/>
        <end position="94"/>
    </location>
</feature>
<reference evidence="14" key="1">
    <citation type="thesis" date="2020" institute="ProQuest LLC" country="789 East Eisenhower Parkway, Ann Arbor, MI, USA">
        <title>Comparative Genomics and Chromosome Evolution.</title>
        <authorList>
            <person name="Mudd A.B."/>
        </authorList>
    </citation>
    <scope>NUCLEOTIDE SEQUENCE</scope>
    <source>
        <strain evidence="14">Female2</strain>
        <tissue evidence="14">Blood</tissue>
    </source>
</reference>
<evidence type="ECO:0000256" key="12">
    <source>
        <dbReference type="RuleBase" id="RU004424"/>
    </source>
</evidence>
<dbReference type="PANTHER" id="PTHR11394">
    <property type="entry name" value="TASTE RECEPTOR TYPE 2"/>
    <property type="match status" value="1"/>
</dbReference>
<evidence type="ECO:0000256" key="11">
    <source>
        <dbReference type="RuleBase" id="RU004423"/>
    </source>
</evidence>
<dbReference type="Pfam" id="PF05296">
    <property type="entry name" value="TAS2R"/>
    <property type="match status" value="1"/>
</dbReference>
<keyword evidence="5 12" id="KW-0812">Transmembrane</keyword>
<comment type="similarity">
    <text evidence="2 11">Belongs to the G-protein coupled receptor T2R family.</text>
</comment>
<comment type="caution">
    <text evidence="14">The sequence shown here is derived from an EMBL/GenBank/DDBJ whole genome shotgun (WGS) entry which is preliminary data.</text>
</comment>
<keyword evidence="7 12" id="KW-0297">G-protein coupled receptor</keyword>
<feature type="transmembrane region" description="Helical" evidence="13">
    <location>
        <begin position="173"/>
        <end position="192"/>
    </location>
</feature>
<dbReference type="OrthoDB" id="8876749at2759"/>
<keyword evidence="15" id="KW-1185">Reference proteome</keyword>
<evidence type="ECO:0000313" key="15">
    <source>
        <dbReference type="Proteomes" id="UP000812440"/>
    </source>
</evidence>
<proteinExistence type="inferred from homology"/>
<evidence type="ECO:0000313" key="14">
    <source>
        <dbReference type="EMBL" id="KAG8433416.1"/>
    </source>
</evidence>
<dbReference type="Proteomes" id="UP000812440">
    <property type="component" value="Chromosome 9"/>
</dbReference>
<evidence type="ECO:0000256" key="2">
    <source>
        <dbReference type="ARBA" id="ARBA00007376"/>
    </source>
</evidence>
<keyword evidence="9 12" id="KW-0675">Receptor</keyword>
<evidence type="ECO:0000256" key="5">
    <source>
        <dbReference type="ARBA" id="ARBA00022692"/>
    </source>
</evidence>
<accession>A0A8T2ITB7</accession>
<dbReference type="PANTHER" id="PTHR11394:SF147">
    <property type="entry name" value="TASTE RECEPTOR TYPE 2"/>
    <property type="match status" value="1"/>
</dbReference>
<evidence type="ECO:0000256" key="4">
    <source>
        <dbReference type="ARBA" id="ARBA00022606"/>
    </source>
</evidence>
<evidence type="ECO:0000256" key="13">
    <source>
        <dbReference type="SAM" id="Phobius"/>
    </source>
</evidence>